<dbReference type="InterPro" id="IPR051211">
    <property type="entry name" value="PG_lysyltransferase"/>
</dbReference>
<feature type="transmembrane region" description="Helical" evidence="6">
    <location>
        <begin position="231"/>
        <end position="261"/>
    </location>
</feature>
<dbReference type="InterPro" id="IPR016181">
    <property type="entry name" value="Acyl_CoA_acyltransferase"/>
</dbReference>
<keyword evidence="3 6" id="KW-0812">Transmembrane</keyword>
<dbReference type="Pfam" id="PF09924">
    <property type="entry name" value="LPG_synthase_C"/>
    <property type="match status" value="1"/>
</dbReference>
<keyword evidence="5 6" id="KW-0472">Membrane</keyword>
<feature type="transmembrane region" description="Helical" evidence="6">
    <location>
        <begin position="93"/>
        <end position="118"/>
    </location>
</feature>
<keyword evidence="9" id="KW-1185">Reference proteome</keyword>
<dbReference type="AlphaFoldDB" id="A0A640VTP3"/>
<organism evidence="8 9">
    <name type="scientific">Roseobacter cerasinus</name>
    <dbReference type="NCBI Taxonomy" id="2602289"/>
    <lineage>
        <taxon>Bacteria</taxon>
        <taxon>Pseudomonadati</taxon>
        <taxon>Pseudomonadota</taxon>
        <taxon>Alphaproteobacteria</taxon>
        <taxon>Rhodobacterales</taxon>
        <taxon>Roseobacteraceae</taxon>
        <taxon>Roseobacter</taxon>
    </lineage>
</organism>
<sequence>MYMSIRVGNVLVDPVLRHGLPLVLVAICLHSLPQLASSVSLPEVFDLGRALPVWAWLAAAAFAAVSFYSVGQYDVLARRELRLTGDEARAHRNGAAAVALSQLLGFGLITGALARYRLSPQDGMIRASQITALVTLLFLIGMMFVTAFAILFSGLLIDRTAGIAAITCLAVCVLTLVLYRPRVRILKWQIAMPGLVTVSASIFWATADVVTAAAAFYVLLPEPVELGFSAFLPIFCIALAAGILSGVPGGVGPFEVVLLGLTAPHLPTHIDQTCLMTAICGFRMLYYVLPALLAALVLLRPPNAIPKMPAVQPPLPSRFPPRAEVGVIAQNRGEMVALPSGVGAMWPAGNSLVCLFDPIADAGPDWPRHFKHHARRRSLLPVLYKCSARHAIAARKAGWAVVKVAEDAIVAPATFDLKGARFSGLRRKLRKAAKAGVTVQLFRSEHLSALDQIDVAWQKRCGGARGGTMGRFCPCYIESQLLLVAEVDDRPVAFVSLHKGQTEWALDVMRDADAAPDGTMYLLIHEAIRLAAQAGIPVLSLAAVPAGGVRDHGSGAKLLAYVRGKWAAQGLYQFKSAFAPTWKPLYMAAPGRLGMCIGAMDILREVVRPSPLHDGAPCASIAGSEVPRMRSRGHPLADAS</sequence>
<keyword evidence="4 6" id="KW-1133">Transmembrane helix</keyword>
<evidence type="ECO:0000256" key="1">
    <source>
        <dbReference type="ARBA" id="ARBA00004651"/>
    </source>
</evidence>
<feature type="transmembrane region" description="Helical" evidence="6">
    <location>
        <begin position="273"/>
        <end position="299"/>
    </location>
</feature>
<evidence type="ECO:0000256" key="2">
    <source>
        <dbReference type="ARBA" id="ARBA00022475"/>
    </source>
</evidence>
<gene>
    <name evidence="8" type="ORF">So717_13490</name>
</gene>
<dbReference type="PANTHER" id="PTHR34697:SF2">
    <property type="entry name" value="PHOSPHATIDYLGLYCEROL LYSYLTRANSFERASE"/>
    <property type="match status" value="1"/>
</dbReference>
<comment type="caution">
    <text evidence="8">The sequence shown here is derived from an EMBL/GenBank/DDBJ whole genome shotgun (WGS) entry which is preliminary data.</text>
</comment>
<evidence type="ECO:0000313" key="8">
    <source>
        <dbReference type="EMBL" id="GFE49596.1"/>
    </source>
</evidence>
<dbReference type="EMBL" id="BLIV01000002">
    <property type="protein sequence ID" value="GFE49596.1"/>
    <property type="molecule type" value="Genomic_DNA"/>
</dbReference>
<evidence type="ECO:0000256" key="5">
    <source>
        <dbReference type="ARBA" id="ARBA00023136"/>
    </source>
</evidence>
<keyword evidence="2" id="KW-1003">Cell membrane</keyword>
<reference evidence="8 9" key="1">
    <citation type="submission" date="2019-12" db="EMBL/GenBank/DDBJ databases">
        <title>Roseobacter cerasinus sp. nov., isolated from seawater around aquaculture.</title>
        <authorList>
            <person name="Muramatsu S."/>
            <person name="Takabe Y."/>
            <person name="Mori K."/>
            <person name="Takaichi S."/>
            <person name="Hanada S."/>
        </authorList>
    </citation>
    <scope>NUCLEOTIDE SEQUENCE [LARGE SCALE GENOMIC DNA]</scope>
    <source>
        <strain evidence="8 9">AI77</strain>
    </source>
</reference>
<dbReference type="Proteomes" id="UP000436522">
    <property type="component" value="Unassembled WGS sequence"/>
</dbReference>
<dbReference type="InterPro" id="IPR024320">
    <property type="entry name" value="LPG_synthase_C"/>
</dbReference>
<evidence type="ECO:0000259" key="7">
    <source>
        <dbReference type="Pfam" id="PF09924"/>
    </source>
</evidence>
<feature type="transmembrane region" description="Helical" evidence="6">
    <location>
        <begin position="53"/>
        <end position="73"/>
    </location>
</feature>
<name>A0A640VTP3_9RHOB</name>
<evidence type="ECO:0000313" key="9">
    <source>
        <dbReference type="Proteomes" id="UP000436522"/>
    </source>
</evidence>
<dbReference type="Gene3D" id="3.40.630.30">
    <property type="match status" value="1"/>
</dbReference>
<dbReference type="GO" id="GO:0055091">
    <property type="term" value="P:phospholipid homeostasis"/>
    <property type="evidence" value="ECO:0007669"/>
    <property type="project" value="TreeGrafter"/>
</dbReference>
<evidence type="ECO:0000256" key="4">
    <source>
        <dbReference type="ARBA" id="ARBA00022989"/>
    </source>
</evidence>
<dbReference type="SUPFAM" id="SSF55729">
    <property type="entry name" value="Acyl-CoA N-acyltransferases (Nat)"/>
    <property type="match status" value="1"/>
</dbReference>
<protein>
    <recommendedName>
        <fullName evidence="7">Phosphatidylglycerol lysyltransferase C-terminal domain-containing protein</fullName>
    </recommendedName>
</protein>
<feature type="transmembrane region" description="Helical" evidence="6">
    <location>
        <begin position="191"/>
        <end position="219"/>
    </location>
</feature>
<dbReference type="PANTHER" id="PTHR34697">
    <property type="entry name" value="PHOSPHATIDYLGLYCEROL LYSYLTRANSFERASE"/>
    <property type="match status" value="1"/>
</dbReference>
<feature type="domain" description="Phosphatidylglycerol lysyltransferase C-terminal" evidence="7">
    <location>
        <begin position="344"/>
        <end position="588"/>
    </location>
</feature>
<feature type="transmembrane region" description="Helical" evidence="6">
    <location>
        <begin position="130"/>
        <end position="155"/>
    </location>
</feature>
<accession>A0A640VTP3</accession>
<feature type="transmembrane region" description="Helical" evidence="6">
    <location>
        <begin position="161"/>
        <end position="179"/>
    </location>
</feature>
<evidence type="ECO:0000256" key="6">
    <source>
        <dbReference type="SAM" id="Phobius"/>
    </source>
</evidence>
<proteinExistence type="predicted"/>
<dbReference type="GO" id="GO:0016755">
    <property type="term" value="F:aminoacyltransferase activity"/>
    <property type="evidence" value="ECO:0007669"/>
    <property type="project" value="TreeGrafter"/>
</dbReference>
<evidence type="ECO:0000256" key="3">
    <source>
        <dbReference type="ARBA" id="ARBA00022692"/>
    </source>
</evidence>
<comment type="subcellular location">
    <subcellularLocation>
        <location evidence="1">Cell membrane</location>
        <topology evidence="1">Multi-pass membrane protein</topology>
    </subcellularLocation>
</comment>
<dbReference type="GO" id="GO:0005886">
    <property type="term" value="C:plasma membrane"/>
    <property type="evidence" value="ECO:0007669"/>
    <property type="project" value="UniProtKB-SubCell"/>
</dbReference>